<dbReference type="InterPro" id="IPR056693">
    <property type="entry name" value="DUF7791"/>
</dbReference>
<dbReference type="Pfam" id="PF25053">
    <property type="entry name" value="DUF7791"/>
    <property type="match status" value="1"/>
</dbReference>
<feature type="domain" description="DUF7791" evidence="3">
    <location>
        <begin position="521"/>
        <end position="656"/>
    </location>
</feature>
<dbReference type="Proteomes" id="UP001305414">
    <property type="component" value="Unassembled WGS sequence"/>
</dbReference>
<protein>
    <recommendedName>
        <fullName evidence="6">NACHT domain-containing protein</fullName>
    </recommendedName>
</protein>
<name>A0AAN7YVM6_9PEZI</name>
<proteinExistence type="predicted"/>
<reference evidence="4 5" key="1">
    <citation type="submission" date="2023-10" db="EMBL/GenBank/DDBJ databases">
        <title>Draft genome sequence of Xylaria bambusicola isolate GMP-LS, the root and basal stem rot pathogen of sugarcane in Indonesia.</title>
        <authorList>
            <person name="Selvaraj P."/>
            <person name="Muralishankar V."/>
            <person name="Muruganantham S."/>
            <person name="Sp S."/>
            <person name="Haryani S."/>
            <person name="Lau K.J.X."/>
            <person name="Naqvi N.I."/>
        </authorList>
    </citation>
    <scope>NUCLEOTIDE SEQUENCE [LARGE SCALE GENOMIC DNA]</scope>
    <source>
        <strain evidence="4">GMP-LS</strain>
    </source>
</reference>
<feature type="domain" description="Nephrocystin 3-like N-terminal" evidence="2">
    <location>
        <begin position="235"/>
        <end position="411"/>
    </location>
</feature>
<gene>
    <name evidence="4" type="ORF">RRF57_002465</name>
</gene>
<dbReference type="InterPro" id="IPR056884">
    <property type="entry name" value="NPHP3-like_N"/>
</dbReference>
<keyword evidence="5" id="KW-1185">Reference proteome</keyword>
<dbReference type="SUPFAM" id="SSF52540">
    <property type="entry name" value="P-loop containing nucleoside triphosphate hydrolases"/>
    <property type="match status" value="2"/>
</dbReference>
<dbReference type="Gene3D" id="3.40.50.300">
    <property type="entry name" value="P-loop containing nucleotide triphosphate hydrolases"/>
    <property type="match status" value="1"/>
</dbReference>
<comment type="caution">
    <text evidence="4">The sequence shown here is derived from an EMBL/GenBank/DDBJ whole genome shotgun (WGS) entry which is preliminary data.</text>
</comment>
<accession>A0AAN7YVM6</accession>
<dbReference type="PANTHER" id="PTHR10039:SF5">
    <property type="entry name" value="NACHT DOMAIN-CONTAINING PROTEIN"/>
    <property type="match status" value="1"/>
</dbReference>
<dbReference type="EMBL" id="JAWHQM010000004">
    <property type="protein sequence ID" value="KAK5626750.1"/>
    <property type="molecule type" value="Genomic_DNA"/>
</dbReference>
<dbReference type="InterPro" id="IPR027417">
    <property type="entry name" value="P-loop_NTPase"/>
</dbReference>
<evidence type="ECO:0000256" key="1">
    <source>
        <dbReference type="ARBA" id="ARBA00022737"/>
    </source>
</evidence>
<evidence type="ECO:0008006" key="6">
    <source>
        <dbReference type="Google" id="ProtNLM"/>
    </source>
</evidence>
<sequence length="719" mass="82727">MTVGMDGIAAIGLTANILQFVDYGARIVRHATEIYRSDDGKPLENGELEDALIDLEWMGQKLKSNEKHASSANMGLIKLTEACLALSNELKSILRDLKFKRTRYRAFWSFVQALRIDRKILDIRELESRIFKLRDQICAHMIITLSEKANSHASSSDILHTNQKIDDLANQMMQILKHRSWKEDGSTAFADLVARWELFLKANQDQAKIRRVIKSLHFPRITERKSIIPVAHQNTFEWVFSPGHLVSFASWLQCPVHVNQPYWISGKAGSGKSTLMKYLASHEKTESMLQAWAQGHRLMITSHFFWSSGTAMQKSQEGLFRTLLANIFLQAPELVPIACPRRCIDSGYLEPWTLEELASCMEKVVSLDDLPIRLCLFIDGLDEYQGDHSELVSHIMKICQSASIKICVASRPWIDFPVPFEDSAWKLFMQDLTINDIELYVRDLLHGNQYYQRLKARDETETEKLIAGVTTKAQGVFLWVDLVLRSLLRGLDNGDGIGILNRRLNLLPSDLERYFELMFNNIDEVYRENTARIFLIMVHAQETLPVLMISFLDEEELDPHYALVMRNGNLTEDTITMLVHEKRHQLIARCKDLIYVQQHHDEPEFWCYEVGFLHRTVTDYFRTKAMDELLRSQAGCNFDPRRSLCRAGLAQLKAMTHWRGTTDADFDRIQIVYEQVRVSAQEYEVMNGVPLAEFPESKKTITEGFPTLRRAGLDLLASH</sequence>
<dbReference type="AlphaFoldDB" id="A0AAN7YVM6"/>
<dbReference type="PANTHER" id="PTHR10039">
    <property type="entry name" value="AMELOGENIN"/>
    <property type="match status" value="1"/>
</dbReference>
<evidence type="ECO:0000259" key="3">
    <source>
        <dbReference type="Pfam" id="PF25053"/>
    </source>
</evidence>
<evidence type="ECO:0000259" key="2">
    <source>
        <dbReference type="Pfam" id="PF24883"/>
    </source>
</evidence>
<evidence type="ECO:0000313" key="5">
    <source>
        <dbReference type="Proteomes" id="UP001305414"/>
    </source>
</evidence>
<dbReference type="Pfam" id="PF24883">
    <property type="entry name" value="NPHP3_N"/>
    <property type="match status" value="1"/>
</dbReference>
<keyword evidence="1" id="KW-0677">Repeat</keyword>
<organism evidence="4 5">
    <name type="scientific">Xylaria bambusicola</name>
    <dbReference type="NCBI Taxonomy" id="326684"/>
    <lineage>
        <taxon>Eukaryota</taxon>
        <taxon>Fungi</taxon>
        <taxon>Dikarya</taxon>
        <taxon>Ascomycota</taxon>
        <taxon>Pezizomycotina</taxon>
        <taxon>Sordariomycetes</taxon>
        <taxon>Xylariomycetidae</taxon>
        <taxon>Xylariales</taxon>
        <taxon>Xylariaceae</taxon>
        <taxon>Xylaria</taxon>
    </lineage>
</organism>
<evidence type="ECO:0000313" key="4">
    <source>
        <dbReference type="EMBL" id="KAK5626750.1"/>
    </source>
</evidence>